<comment type="caution">
    <text evidence="2">The sequence shown here is derived from an EMBL/GenBank/DDBJ whole genome shotgun (WGS) entry which is preliminary data.</text>
</comment>
<keyword evidence="3" id="KW-1185">Reference proteome</keyword>
<reference evidence="2 3" key="1">
    <citation type="submission" date="2020-07" db="EMBL/GenBank/DDBJ databases">
        <authorList>
            <person name="Xu S."/>
            <person name="Li A."/>
        </authorList>
    </citation>
    <scope>NUCLEOTIDE SEQUENCE [LARGE SCALE GENOMIC DNA]</scope>
    <source>
        <strain evidence="2 3">SG-8</strain>
    </source>
</reference>
<name>A0A7W3U2F6_9GAMM</name>
<dbReference type="InterPro" id="IPR022134">
    <property type="entry name" value="DUF3667"/>
</dbReference>
<dbReference type="AlphaFoldDB" id="A0A7W3U2F6"/>
<evidence type="ECO:0000313" key="2">
    <source>
        <dbReference type="EMBL" id="MBB1087731.1"/>
    </source>
</evidence>
<feature type="transmembrane region" description="Helical" evidence="1">
    <location>
        <begin position="345"/>
        <end position="373"/>
    </location>
</feature>
<accession>A0A7W3U2F6</accession>
<protein>
    <submittedName>
        <fullName evidence="2">DUF3667 domain-containing protein</fullName>
    </submittedName>
</protein>
<keyword evidence="1" id="KW-0472">Membrane</keyword>
<evidence type="ECO:0000256" key="1">
    <source>
        <dbReference type="SAM" id="Phobius"/>
    </source>
</evidence>
<feature type="transmembrane region" description="Helical" evidence="1">
    <location>
        <begin position="88"/>
        <end position="106"/>
    </location>
</feature>
<feature type="transmembrane region" description="Helical" evidence="1">
    <location>
        <begin position="281"/>
        <end position="302"/>
    </location>
</feature>
<sequence>MARHPPEAHPSHCANCNAALQGGFCHACGQSSHDPMRSLGHAIEDIFESFWHLDGRVFRTLRDLMVPGRVANAYLAGHRVRYLPPLRLFVILAALAFFVGALTIRVDVDSAEPMPLSGITGASTVEEVERERDRLLAEVQEARRALHEEFPMPGMDALLITEEVRIQGEAANRIEQLTAKPGDTVPEWEGPLFTPSSEAWSAEKNPVGFAGAPGFVNAWLAKRQAQAERNLASVTQDPSLFLPAVLHAQPTTLFLLAPIFALLLKLAYLGSGRVYLEHMVVALYSHCFLLLALLAVFLLWGLGSMGEGHAWTRVAVALPAFAILAWMPVYLLVMQQRVYRDVLPLTVLKYCIIGSLYFLMAVILATLTSLYFLTQPL</sequence>
<evidence type="ECO:0000313" key="3">
    <source>
        <dbReference type="Proteomes" id="UP000552587"/>
    </source>
</evidence>
<proteinExistence type="predicted"/>
<keyword evidence="1" id="KW-0812">Transmembrane</keyword>
<keyword evidence="1" id="KW-1133">Transmembrane helix</keyword>
<feature type="transmembrane region" description="Helical" evidence="1">
    <location>
        <begin position="251"/>
        <end position="269"/>
    </location>
</feature>
<dbReference type="RefSeq" id="WP_182668524.1">
    <property type="nucleotide sequence ID" value="NZ_JACHTE010000003.1"/>
</dbReference>
<organism evidence="2 3">
    <name type="scientific">Marilutibacter penaei</name>
    <dbReference type="NCBI Taxonomy" id="2759900"/>
    <lineage>
        <taxon>Bacteria</taxon>
        <taxon>Pseudomonadati</taxon>
        <taxon>Pseudomonadota</taxon>
        <taxon>Gammaproteobacteria</taxon>
        <taxon>Lysobacterales</taxon>
        <taxon>Lysobacteraceae</taxon>
        <taxon>Marilutibacter</taxon>
    </lineage>
</organism>
<dbReference type="Proteomes" id="UP000552587">
    <property type="component" value="Unassembled WGS sequence"/>
</dbReference>
<dbReference type="Pfam" id="PF12412">
    <property type="entry name" value="DUF3667"/>
    <property type="match status" value="1"/>
</dbReference>
<dbReference type="EMBL" id="JACHTE010000003">
    <property type="protein sequence ID" value="MBB1087731.1"/>
    <property type="molecule type" value="Genomic_DNA"/>
</dbReference>
<feature type="transmembrane region" description="Helical" evidence="1">
    <location>
        <begin position="314"/>
        <end position="333"/>
    </location>
</feature>
<gene>
    <name evidence="2" type="ORF">H4F99_04430</name>
</gene>